<feature type="domain" description="HTH tetR-type" evidence="6">
    <location>
        <begin position="239"/>
        <end position="299"/>
    </location>
</feature>
<dbReference type="Proteomes" id="UP001154400">
    <property type="component" value="Chromosome"/>
</dbReference>
<gene>
    <name evidence="7" type="ordered locus">REQ_00140</name>
</gene>
<feature type="domain" description="HTH tetR-type" evidence="6">
    <location>
        <begin position="22"/>
        <end position="82"/>
    </location>
</feature>
<dbReference type="EMBL" id="FN563149">
    <property type="protein sequence ID" value="CBH46175.1"/>
    <property type="molecule type" value="Genomic_DNA"/>
</dbReference>
<feature type="DNA-binding region" description="H-T-H motif" evidence="4">
    <location>
        <begin position="45"/>
        <end position="64"/>
    </location>
</feature>
<proteinExistence type="predicted"/>
<dbReference type="KEGG" id="req:REQ_00140"/>
<dbReference type="SUPFAM" id="SSF48498">
    <property type="entry name" value="Tetracyclin repressor-like, C-terminal domain"/>
    <property type="match status" value="1"/>
</dbReference>
<keyword evidence="1" id="KW-0805">Transcription regulation</keyword>
<dbReference type="Pfam" id="PF00440">
    <property type="entry name" value="TetR_N"/>
    <property type="match status" value="2"/>
</dbReference>
<sequence>MAVSRTGRQAISDGRTKQAERSGKRTEILGAASELFAAKGYTGTSMRDIASATGMLAGSLYYHFESKEALAATMVADLRDDILAATQQEADPSDTPIEALRRFANAVADASARHPGALQVCLGIPETQDPELAALLEAEPRWSDRKWQALVKSAEDAGFLRPEVDTRILREVLRVATTHSATLAPTGFSARKVVNCTVDLMFAGLSSKPADGDLSDSAPAKVARKVIASWDRADQVSLSDRQDRILDAARVVFAEKGFDATTTRDIANAVGLTQGSLYHHFESREAILVAVLQIFSARMRDAHEAIGEAGGTPLETVDALIRMRSAAGKRFADEVTILKSWAMLTSKENYDFLKIDGRKVLRVWDRAFAAGVRDGSITMPGSSRLVFQCLGEILWSTHTLPRVSVERLTRYNLETVLLGASPK</sequence>
<keyword evidence="3" id="KW-0804">Transcription</keyword>
<evidence type="ECO:0000313" key="7">
    <source>
        <dbReference type="EMBL" id="CBH46175.1"/>
    </source>
</evidence>
<dbReference type="InterPro" id="IPR036271">
    <property type="entry name" value="Tet_transcr_reg_TetR-rel_C_sf"/>
</dbReference>
<dbReference type="AlphaFoldDB" id="A0A3S5Y0W7"/>
<dbReference type="SUPFAM" id="SSF46689">
    <property type="entry name" value="Homeodomain-like"/>
    <property type="match status" value="2"/>
</dbReference>
<evidence type="ECO:0000313" key="8">
    <source>
        <dbReference type="Proteomes" id="UP000006892"/>
    </source>
</evidence>
<evidence type="ECO:0000256" key="2">
    <source>
        <dbReference type="ARBA" id="ARBA00023125"/>
    </source>
</evidence>
<dbReference type="PRINTS" id="PR00455">
    <property type="entry name" value="HTHTETR"/>
</dbReference>
<evidence type="ECO:0000256" key="3">
    <source>
        <dbReference type="ARBA" id="ARBA00023163"/>
    </source>
</evidence>
<dbReference type="Gene3D" id="1.10.357.10">
    <property type="entry name" value="Tetracycline Repressor, domain 2"/>
    <property type="match status" value="2"/>
</dbReference>
<evidence type="ECO:0000256" key="1">
    <source>
        <dbReference type="ARBA" id="ARBA00023015"/>
    </source>
</evidence>
<feature type="region of interest" description="Disordered" evidence="5">
    <location>
        <begin position="1"/>
        <end position="24"/>
    </location>
</feature>
<evidence type="ECO:0000256" key="4">
    <source>
        <dbReference type="PROSITE-ProRule" id="PRU00335"/>
    </source>
</evidence>
<dbReference type="RefSeq" id="WP_013414378.1">
    <property type="nucleotide sequence ID" value="NC_014659.1"/>
</dbReference>
<dbReference type="Gene3D" id="1.10.10.60">
    <property type="entry name" value="Homeodomain-like"/>
    <property type="match status" value="1"/>
</dbReference>
<evidence type="ECO:0000259" key="6">
    <source>
        <dbReference type="PROSITE" id="PS50977"/>
    </source>
</evidence>
<reference evidence="7" key="1">
    <citation type="journal article" date="2010" name="PLoS Genet.">
        <title>The genome of a pathogenic rhodococcus: cooptive virulence underpinned by key gene acquisitions.</title>
        <authorList>
            <person name="Letek M."/>
            <person name="Gonzalez P."/>
            <person name="Macarthur I."/>
            <person name="Rodriguez H."/>
            <person name="Freeman T.C."/>
            <person name="Valero-Rello A."/>
            <person name="Blanco M."/>
            <person name="Buckley T."/>
            <person name="Cherevach I."/>
            <person name="Fahey R."/>
            <person name="Hapeshi A."/>
            <person name="Holdstock J."/>
            <person name="Leadon D."/>
            <person name="Navas J."/>
            <person name="Ocampo A."/>
            <person name="Quail M.A."/>
            <person name="Sanders M."/>
            <person name="Scortti M.M."/>
            <person name="Prescott J.F."/>
            <person name="Fogarty U."/>
            <person name="Meijer W.G."/>
            <person name="Parkhill J."/>
            <person name="Bentley S.D."/>
            <person name="Vazquez-Boland J.A."/>
        </authorList>
    </citation>
    <scope>NUCLEOTIDE SEQUENCE [LARGE SCALE GENOMIC DNA]</scope>
    <source>
        <strain evidence="7 8">103S</strain>
    </source>
</reference>
<dbReference type="PANTHER" id="PTHR30055">
    <property type="entry name" value="HTH-TYPE TRANSCRIPTIONAL REGULATOR RUTR"/>
    <property type="match status" value="1"/>
</dbReference>
<dbReference type="PROSITE" id="PS50977">
    <property type="entry name" value="HTH_TETR_2"/>
    <property type="match status" value="2"/>
</dbReference>
<dbReference type="InterPro" id="IPR001647">
    <property type="entry name" value="HTH_TetR"/>
</dbReference>
<feature type="DNA-binding region" description="H-T-H motif" evidence="4">
    <location>
        <begin position="262"/>
        <end position="281"/>
    </location>
</feature>
<protein>
    <submittedName>
        <fullName evidence="7">TetR family transcriptional regulator</fullName>
    </submittedName>
</protein>
<organism evidence="7">
    <name type="scientific">Rhodococcus hoagii (strain 103S)</name>
    <name type="common">Rhodococcus equi</name>
    <dbReference type="NCBI Taxonomy" id="685727"/>
    <lineage>
        <taxon>Bacteria</taxon>
        <taxon>Bacillati</taxon>
        <taxon>Actinomycetota</taxon>
        <taxon>Actinomycetes</taxon>
        <taxon>Mycobacteriales</taxon>
        <taxon>Nocardiaceae</taxon>
        <taxon>Prescottella</taxon>
    </lineage>
</organism>
<name>A0A3S5Y0W7_RHOH1</name>
<feature type="compositionally biased region" description="Basic and acidic residues" evidence="5">
    <location>
        <begin position="14"/>
        <end position="24"/>
    </location>
</feature>
<dbReference type="InterPro" id="IPR009057">
    <property type="entry name" value="Homeodomain-like_sf"/>
</dbReference>
<accession>A0A3S5Y0W7</accession>
<dbReference type="GO" id="GO:0003700">
    <property type="term" value="F:DNA-binding transcription factor activity"/>
    <property type="evidence" value="ECO:0007669"/>
    <property type="project" value="TreeGrafter"/>
</dbReference>
<keyword evidence="2 4" id="KW-0238">DNA-binding</keyword>
<dbReference type="PANTHER" id="PTHR30055:SF234">
    <property type="entry name" value="HTH-TYPE TRANSCRIPTIONAL REGULATOR BETI"/>
    <property type="match status" value="1"/>
</dbReference>
<dbReference type="GO" id="GO:0000976">
    <property type="term" value="F:transcription cis-regulatory region binding"/>
    <property type="evidence" value="ECO:0007669"/>
    <property type="project" value="TreeGrafter"/>
</dbReference>
<dbReference type="InterPro" id="IPR050109">
    <property type="entry name" value="HTH-type_TetR-like_transc_reg"/>
</dbReference>
<evidence type="ECO:0000256" key="5">
    <source>
        <dbReference type="SAM" id="MobiDB-lite"/>
    </source>
</evidence>